<dbReference type="AlphaFoldDB" id="A0A1M5TDJ0"/>
<evidence type="ECO:0000256" key="2">
    <source>
        <dbReference type="ARBA" id="ARBA00023002"/>
    </source>
</evidence>
<dbReference type="STRING" id="1121306.SAMN02745196_00532"/>
<dbReference type="GO" id="GO:0005737">
    <property type="term" value="C:cytoplasm"/>
    <property type="evidence" value="ECO:0007669"/>
    <property type="project" value="TreeGrafter"/>
</dbReference>
<evidence type="ECO:0000313" key="5">
    <source>
        <dbReference type="EMBL" id="SHH48778.1"/>
    </source>
</evidence>
<dbReference type="NCBIfam" id="TIGR00357">
    <property type="entry name" value="peptide-methionine (R)-S-oxide reductase MsrB"/>
    <property type="match status" value="1"/>
</dbReference>
<protein>
    <recommendedName>
        <fullName evidence="1">peptide-methionine (R)-S-oxide reductase</fullName>
        <ecNumber evidence="1">1.8.4.12</ecNumber>
    </recommendedName>
</protein>
<dbReference type="RefSeq" id="WP_072829772.1">
    <property type="nucleotide sequence ID" value="NZ_FQXP01000003.1"/>
</dbReference>
<evidence type="ECO:0000313" key="6">
    <source>
        <dbReference type="Proteomes" id="UP000184526"/>
    </source>
</evidence>
<dbReference type="InterPro" id="IPR028427">
    <property type="entry name" value="Met_Sox_Rdtase_MsrB"/>
</dbReference>
<dbReference type="PROSITE" id="PS51790">
    <property type="entry name" value="MSRB"/>
    <property type="match status" value="1"/>
</dbReference>
<dbReference type="Gene3D" id="2.170.150.20">
    <property type="entry name" value="Peptide methionine sulfoxide reductase"/>
    <property type="match status" value="1"/>
</dbReference>
<proteinExistence type="predicted"/>
<dbReference type="EMBL" id="FQXP01000003">
    <property type="protein sequence ID" value="SHH48778.1"/>
    <property type="molecule type" value="Genomic_DNA"/>
</dbReference>
<evidence type="ECO:0000256" key="1">
    <source>
        <dbReference type="ARBA" id="ARBA00012499"/>
    </source>
</evidence>
<dbReference type="PANTHER" id="PTHR10173">
    <property type="entry name" value="METHIONINE SULFOXIDE REDUCTASE"/>
    <property type="match status" value="1"/>
</dbReference>
<keyword evidence="6" id="KW-1185">Reference proteome</keyword>
<dbReference type="GO" id="GO:0030091">
    <property type="term" value="P:protein repair"/>
    <property type="evidence" value="ECO:0007669"/>
    <property type="project" value="InterPro"/>
</dbReference>
<organism evidence="5 6">
    <name type="scientific">Clostridium collagenovorans DSM 3089</name>
    <dbReference type="NCBI Taxonomy" id="1121306"/>
    <lineage>
        <taxon>Bacteria</taxon>
        <taxon>Bacillati</taxon>
        <taxon>Bacillota</taxon>
        <taxon>Clostridia</taxon>
        <taxon>Eubacteriales</taxon>
        <taxon>Clostridiaceae</taxon>
        <taxon>Clostridium</taxon>
    </lineage>
</organism>
<name>A0A1M5TDJ0_9CLOT</name>
<evidence type="ECO:0000256" key="3">
    <source>
        <dbReference type="ARBA" id="ARBA00048488"/>
    </source>
</evidence>
<sequence>MEKKVYFKPSKEEIKNKLSYMQYKVTQENLTEKPYINLYNNNFEEGIYVDIVSGEPLFSSKDKLDLECGWPTFSKVLIEDNVVENNNEEKKVELRSKIADSHLGYKVLDESLEGNRFLYYINSAALKFIKKENLKREGYGEFLECFNE</sequence>
<evidence type="ECO:0000259" key="4">
    <source>
        <dbReference type="PROSITE" id="PS51790"/>
    </source>
</evidence>
<comment type="catalytic activity">
    <reaction evidence="3">
        <text>L-methionyl-[protein] + [thioredoxin]-disulfide + H2O = L-methionyl-(R)-S-oxide-[protein] + [thioredoxin]-dithiol</text>
        <dbReference type="Rhea" id="RHEA:24164"/>
        <dbReference type="Rhea" id="RHEA-COMP:10698"/>
        <dbReference type="Rhea" id="RHEA-COMP:10700"/>
        <dbReference type="Rhea" id="RHEA-COMP:12313"/>
        <dbReference type="Rhea" id="RHEA-COMP:12314"/>
        <dbReference type="ChEBI" id="CHEBI:15377"/>
        <dbReference type="ChEBI" id="CHEBI:16044"/>
        <dbReference type="ChEBI" id="CHEBI:29950"/>
        <dbReference type="ChEBI" id="CHEBI:45764"/>
        <dbReference type="ChEBI" id="CHEBI:50058"/>
        <dbReference type="EC" id="1.8.4.12"/>
    </reaction>
</comment>
<gene>
    <name evidence="5" type="ORF">SAMN02745196_00532</name>
</gene>
<dbReference type="SUPFAM" id="SSF51316">
    <property type="entry name" value="Mss4-like"/>
    <property type="match status" value="1"/>
</dbReference>
<dbReference type="Pfam" id="PF01641">
    <property type="entry name" value="SelR"/>
    <property type="match status" value="1"/>
</dbReference>
<dbReference type="OrthoDB" id="4174719at2"/>
<keyword evidence="2" id="KW-0560">Oxidoreductase</keyword>
<dbReference type="GO" id="GO:0006979">
    <property type="term" value="P:response to oxidative stress"/>
    <property type="evidence" value="ECO:0007669"/>
    <property type="project" value="InterPro"/>
</dbReference>
<reference evidence="5 6" key="1">
    <citation type="submission" date="2016-11" db="EMBL/GenBank/DDBJ databases">
        <authorList>
            <person name="Jaros S."/>
            <person name="Januszkiewicz K."/>
            <person name="Wedrychowicz H."/>
        </authorList>
    </citation>
    <scope>NUCLEOTIDE SEQUENCE [LARGE SCALE GENOMIC DNA]</scope>
    <source>
        <strain evidence="5 6">DSM 3089</strain>
    </source>
</reference>
<accession>A0A1M5TDJ0</accession>
<dbReference type="EC" id="1.8.4.12" evidence="1"/>
<dbReference type="GO" id="GO:0033743">
    <property type="term" value="F:peptide-methionine (R)-S-oxide reductase activity"/>
    <property type="evidence" value="ECO:0007669"/>
    <property type="project" value="UniProtKB-EC"/>
</dbReference>
<dbReference type="Proteomes" id="UP000184526">
    <property type="component" value="Unassembled WGS sequence"/>
</dbReference>
<feature type="domain" description="MsrB" evidence="4">
    <location>
        <begin position="11"/>
        <end position="131"/>
    </location>
</feature>
<dbReference type="InterPro" id="IPR002579">
    <property type="entry name" value="Met_Sox_Rdtase_MsrB_dom"/>
</dbReference>
<dbReference type="InterPro" id="IPR011057">
    <property type="entry name" value="Mss4-like_sf"/>
</dbReference>
<dbReference type="PANTHER" id="PTHR10173:SF59">
    <property type="entry name" value="PEPTIDE METHIONINE SULFOXIDE REDUCTASE MSRA_MSRB"/>
    <property type="match status" value="1"/>
</dbReference>